<dbReference type="InterPro" id="IPR036856">
    <property type="entry name" value="Ald_Oxase/Xan_DH_a/b_sf"/>
</dbReference>
<dbReference type="InterPro" id="IPR008274">
    <property type="entry name" value="AldOxase/xan_DH_MoCoBD1"/>
</dbReference>
<dbReference type="SUPFAM" id="SSF56003">
    <property type="entry name" value="Molybdenum cofactor-binding domain"/>
    <property type="match status" value="1"/>
</dbReference>
<proteinExistence type="predicted"/>
<keyword evidence="1" id="KW-0500">Molybdenum</keyword>
<dbReference type="PANTHER" id="PTHR11908:SF132">
    <property type="entry name" value="ALDEHYDE OXIDASE 1-RELATED"/>
    <property type="match status" value="1"/>
</dbReference>
<organism evidence="5 6">
    <name type="scientific">Variovorax paradoxus</name>
    <dbReference type="NCBI Taxonomy" id="34073"/>
    <lineage>
        <taxon>Bacteria</taxon>
        <taxon>Pseudomonadati</taxon>
        <taxon>Pseudomonadota</taxon>
        <taxon>Betaproteobacteria</taxon>
        <taxon>Burkholderiales</taxon>
        <taxon>Comamonadaceae</taxon>
        <taxon>Variovorax</taxon>
    </lineage>
</organism>
<dbReference type="AlphaFoldDB" id="A0A2W5QMQ8"/>
<dbReference type="InterPro" id="IPR000674">
    <property type="entry name" value="Ald_Oxase/Xan_DH_a/b"/>
</dbReference>
<evidence type="ECO:0000313" key="6">
    <source>
        <dbReference type="Proteomes" id="UP000249135"/>
    </source>
</evidence>
<feature type="region of interest" description="Disordered" evidence="3">
    <location>
        <begin position="12"/>
        <end position="35"/>
    </location>
</feature>
<accession>A0A2W5QMQ8</accession>
<dbReference type="Gene3D" id="3.30.365.10">
    <property type="entry name" value="Aldehyde oxidase/xanthine dehydrogenase, molybdopterin binding domain"/>
    <property type="match status" value="4"/>
</dbReference>
<dbReference type="InterPro" id="IPR046867">
    <property type="entry name" value="AldOxase/xan_DH_MoCoBD2"/>
</dbReference>
<dbReference type="Proteomes" id="UP000249135">
    <property type="component" value="Unassembled WGS sequence"/>
</dbReference>
<gene>
    <name evidence="5" type="ORF">DI563_00515</name>
</gene>
<dbReference type="SMART" id="SM01008">
    <property type="entry name" value="Ald_Xan_dh_C"/>
    <property type="match status" value="1"/>
</dbReference>
<keyword evidence="2" id="KW-0560">Oxidoreductase</keyword>
<dbReference type="GO" id="GO:0016491">
    <property type="term" value="F:oxidoreductase activity"/>
    <property type="evidence" value="ECO:0007669"/>
    <property type="project" value="UniProtKB-KW"/>
</dbReference>
<dbReference type="Pfam" id="PF20256">
    <property type="entry name" value="MoCoBD_2"/>
    <property type="match status" value="1"/>
</dbReference>
<dbReference type="GO" id="GO:0005506">
    <property type="term" value="F:iron ion binding"/>
    <property type="evidence" value="ECO:0007669"/>
    <property type="project" value="InterPro"/>
</dbReference>
<dbReference type="EMBL" id="QFPP01000002">
    <property type="protein sequence ID" value="PZQ78316.1"/>
    <property type="molecule type" value="Genomic_DNA"/>
</dbReference>
<protein>
    <submittedName>
        <fullName evidence="5">Xanthine dehydrogenase family protein molybdopterin-binding subunit</fullName>
    </submittedName>
</protein>
<evidence type="ECO:0000256" key="1">
    <source>
        <dbReference type="ARBA" id="ARBA00022505"/>
    </source>
</evidence>
<sequence>MNARLHPALHEELGAEGNEHASPDTRAFGKSMPRKEDERLLRGDGKFVDDVQYAHQLEMAVLRCPFPHARVRSVDIQAALSLPGVRHILTAEAVRELSDPLTVLRPVPGAPSLPYYALAQGLALHEGQPVVSVVATSRAIAEDALELIDVEYEPLPHVSDALASLEEGAPVLHPESMTSNLMARQTDASGDAPAKLKEAVHIVEDTMRVNRVTPLPMETRGIVASWRPGARELLVHLSTQTPHLVRKQLAESLRLSESCIQVVARDVGGGFGQKLGAFPEDVLACLHAMVLRRPVKWIEDRMEHFRASTHGRESVHRFRLAANESGQFIAIVNDYVTDIGGWNSPFGSAQLASVVFTGPYKVPDASVTREVVLTNKTPVGAYRGYGQPEVNFALEVLVDRLARKIGKDPLDLRMQNLLQPQDLPWTTPSGAVYDSGDYPRSLRMAADAVSYEAHRTAPRTPRADGRIVGIGFSSFVERTGYASARFLAKRGSQFGAHESLTMRANRSGGVDVYTGVSSIGQSGETAIAQLCAEALGIDYERICVHSGDTATSPLNTGAFASRTLIAVAGAVRAASQVFQAKVLRLAAWSLETSPDELCVDGDVVRFKDGSPQTVPLTQVFTRAIVGQGIPADESPGLEATSQYEPPDAAFAFGAAAAVVAVDPVTGEFQIERFLIVHDCGVVVNPQVVDGQVRGALVQGLGAALGEELRYDEETGQLVSGSMLDYFVPIAADVPPIDMLHTEVPSPVTPYGVRGVGEVGTIPPGAAIVNAICNALGDQGVEISSLPITPEAVWRAMERAKAHQQGVNA</sequence>
<evidence type="ECO:0000256" key="3">
    <source>
        <dbReference type="SAM" id="MobiDB-lite"/>
    </source>
</evidence>
<name>A0A2W5QMQ8_VARPD</name>
<feature type="domain" description="Aldehyde oxidase/xanthine dehydrogenase a/b hammerhead" evidence="4">
    <location>
        <begin position="42"/>
        <end position="156"/>
    </location>
</feature>
<dbReference type="PANTHER" id="PTHR11908">
    <property type="entry name" value="XANTHINE DEHYDROGENASE"/>
    <property type="match status" value="1"/>
</dbReference>
<comment type="caution">
    <text evidence="5">The sequence shown here is derived from an EMBL/GenBank/DDBJ whole genome shotgun (WGS) entry which is preliminary data.</text>
</comment>
<dbReference type="SUPFAM" id="SSF54665">
    <property type="entry name" value="CO dehydrogenase molybdoprotein N-domain-like"/>
    <property type="match status" value="1"/>
</dbReference>
<dbReference type="InterPro" id="IPR037165">
    <property type="entry name" value="AldOxase/xan_DH_Mopterin-bd_sf"/>
</dbReference>
<evidence type="ECO:0000259" key="4">
    <source>
        <dbReference type="SMART" id="SM01008"/>
    </source>
</evidence>
<reference evidence="5 6" key="1">
    <citation type="submission" date="2017-08" db="EMBL/GenBank/DDBJ databases">
        <title>Infants hospitalized years apart are colonized by the same room-sourced microbial strains.</title>
        <authorList>
            <person name="Brooks B."/>
            <person name="Olm M.R."/>
            <person name="Firek B.A."/>
            <person name="Baker R."/>
            <person name="Thomas B.C."/>
            <person name="Morowitz M.J."/>
            <person name="Banfield J.F."/>
        </authorList>
    </citation>
    <scope>NUCLEOTIDE SEQUENCE [LARGE SCALE GENOMIC DNA]</scope>
    <source>
        <strain evidence="5">S2_005_003_R2_41</strain>
    </source>
</reference>
<evidence type="ECO:0000313" key="5">
    <source>
        <dbReference type="EMBL" id="PZQ78316.1"/>
    </source>
</evidence>
<evidence type="ECO:0000256" key="2">
    <source>
        <dbReference type="ARBA" id="ARBA00023002"/>
    </source>
</evidence>
<dbReference type="InterPro" id="IPR016208">
    <property type="entry name" value="Ald_Oxase/xanthine_DH-like"/>
</dbReference>
<dbReference type="Pfam" id="PF02738">
    <property type="entry name" value="MoCoBD_1"/>
    <property type="match status" value="1"/>
</dbReference>
<dbReference type="Gene3D" id="3.90.1170.50">
    <property type="entry name" value="Aldehyde oxidase/xanthine dehydrogenase, a/b hammerhead"/>
    <property type="match status" value="1"/>
</dbReference>
<dbReference type="Pfam" id="PF01315">
    <property type="entry name" value="Ald_Xan_dh_C"/>
    <property type="match status" value="1"/>
</dbReference>
<feature type="compositionally biased region" description="Basic and acidic residues" evidence="3">
    <location>
        <begin position="12"/>
        <end position="23"/>
    </location>
</feature>